<evidence type="ECO:0000256" key="4">
    <source>
        <dbReference type="ARBA" id="ARBA00022989"/>
    </source>
</evidence>
<protein>
    <recommendedName>
        <fullName evidence="9">Integral membrane family protein</fullName>
    </recommendedName>
</protein>
<reference evidence="7" key="1">
    <citation type="journal article" date="2022" name="Proc. Natl. Acad. Sci. U.S.A.">
        <title>Life cycle and functional genomics of the unicellular red alga Galdieria for elucidating algal and plant evolution and industrial use.</title>
        <authorList>
            <person name="Hirooka S."/>
            <person name="Itabashi T."/>
            <person name="Ichinose T.M."/>
            <person name="Onuma R."/>
            <person name="Fujiwara T."/>
            <person name="Yamashita S."/>
            <person name="Jong L.W."/>
            <person name="Tomita R."/>
            <person name="Iwane A.H."/>
            <person name="Miyagishima S.Y."/>
        </authorList>
    </citation>
    <scope>NUCLEOTIDE SEQUENCE</scope>
    <source>
        <strain evidence="7">NBRC 102759</strain>
    </source>
</reference>
<feature type="transmembrane region" description="Helical" evidence="6">
    <location>
        <begin position="301"/>
        <end position="322"/>
    </location>
</feature>
<feature type="transmembrane region" description="Helical" evidence="6">
    <location>
        <begin position="166"/>
        <end position="188"/>
    </location>
</feature>
<accession>A0A9C7UQ68</accession>
<evidence type="ECO:0000256" key="5">
    <source>
        <dbReference type="ARBA" id="ARBA00023136"/>
    </source>
</evidence>
<feature type="transmembrane region" description="Helical" evidence="6">
    <location>
        <begin position="248"/>
        <end position="281"/>
    </location>
</feature>
<dbReference type="InterPro" id="IPR002794">
    <property type="entry name" value="DUF92_TMEM19"/>
</dbReference>
<dbReference type="NCBIfam" id="TIGR00297">
    <property type="entry name" value="TIGR00297 family protein"/>
    <property type="match status" value="1"/>
</dbReference>
<evidence type="ECO:0000256" key="2">
    <source>
        <dbReference type="ARBA" id="ARBA00009012"/>
    </source>
</evidence>
<name>A0A9C7UQ68_9RHOD</name>
<dbReference type="Proteomes" id="UP001061958">
    <property type="component" value="Unassembled WGS sequence"/>
</dbReference>
<sequence>MVLGFLIAASYCRCSYIPVGKTKRLPPKKSCLLLVPVNIYSRTSKLLGIKKVCKTKCFPPMKSFSKQPYEMSFYNSIWVNYKWSLIVNSSIFTVLLLSNQRILTRSGLLHAYLLGLLLWCCLGFGGWSTCALFLILGSLCTRIGRHIKEEKGIAEKRGGARGPENVWGAAGSSAVCALLYGILTFCGVAKLSLLQLAFVASLSSKMADTASSEIGKAYGKRTFLVSNWKPVAAGTDGAISLEGSLAGILGALILSCWAWIVGCISFQGIFVTTIASLIANYAESVIGANFQSKWQISNECVNAVMTFTSALVAFGLGVGLGVNR</sequence>
<dbReference type="OrthoDB" id="30881at2759"/>
<organism evidence="7 8">
    <name type="scientific">Galdieria partita</name>
    <dbReference type="NCBI Taxonomy" id="83374"/>
    <lineage>
        <taxon>Eukaryota</taxon>
        <taxon>Rhodophyta</taxon>
        <taxon>Bangiophyceae</taxon>
        <taxon>Galdieriales</taxon>
        <taxon>Galdieriaceae</taxon>
        <taxon>Galdieria</taxon>
    </lineage>
</organism>
<dbReference type="GO" id="GO:0016020">
    <property type="term" value="C:membrane"/>
    <property type="evidence" value="ECO:0007669"/>
    <property type="project" value="UniProtKB-SubCell"/>
</dbReference>
<keyword evidence="3 6" id="KW-0812">Transmembrane</keyword>
<gene>
    <name evidence="7" type="ORF">GpartN1_g3364.t1</name>
</gene>
<keyword evidence="4 6" id="KW-1133">Transmembrane helix</keyword>
<dbReference type="Pfam" id="PF01940">
    <property type="entry name" value="DUF92"/>
    <property type="match status" value="1"/>
</dbReference>
<feature type="transmembrane region" description="Helical" evidence="6">
    <location>
        <begin position="111"/>
        <end position="136"/>
    </location>
</feature>
<evidence type="ECO:0000313" key="7">
    <source>
        <dbReference type="EMBL" id="GJQ11573.1"/>
    </source>
</evidence>
<dbReference type="AlphaFoldDB" id="A0A9C7UQ68"/>
<dbReference type="PANTHER" id="PTHR13353:SF5">
    <property type="entry name" value="TRANSMEMBRANE PROTEIN 19"/>
    <property type="match status" value="1"/>
</dbReference>
<keyword evidence="8" id="KW-1185">Reference proteome</keyword>
<evidence type="ECO:0000256" key="6">
    <source>
        <dbReference type="SAM" id="Phobius"/>
    </source>
</evidence>
<keyword evidence="5 6" id="KW-0472">Membrane</keyword>
<dbReference type="PANTHER" id="PTHR13353">
    <property type="entry name" value="TRANSMEMBRANE PROTEIN 19"/>
    <property type="match status" value="1"/>
</dbReference>
<evidence type="ECO:0000256" key="1">
    <source>
        <dbReference type="ARBA" id="ARBA00004141"/>
    </source>
</evidence>
<evidence type="ECO:0008006" key="9">
    <source>
        <dbReference type="Google" id="ProtNLM"/>
    </source>
</evidence>
<comment type="similarity">
    <text evidence="2">Belongs to the TMEM19 family.</text>
</comment>
<evidence type="ECO:0000313" key="8">
    <source>
        <dbReference type="Proteomes" id="UP001061958"/>
    </source>
</evidence>
<dbReference type="EMBL" id="BQMJ01000025">
    <property type="protein sequence ID" value="GJQ11573.1"/>
    <property type="molecule type" value="Genomic_DNA"/>
</dbReference>
<proteinExistence type="inferred from homology"/>
<evidence type="ECO:0000256" key="3">
    <source>
        <dbReference type="ARBA" id="ARBA00022692"/>
    </source>
</evidence>
<reference evidence="7" key="2">
    <citation type="submission" date="2022-01" db="EMBL/GenBank/DDBJ databases">
        <authorList>
            <person name="Hirooka S."/>
            <person name="Miyagishima S.Y."/>
        </authorList>
    </citation>
    <scope>NUCLEOTIDE SEQUENCE</scope>
    <source>
        <strain evidence="7">NBRC 102759</strain>
    </source>
</reference>
<comment type="caution">
    <text evidence="7">The sequence shown here is derived from an EMBL/GenBank/DDBJ whole genome shotgun (WGS) entry which is preliminary data.</text>
</comment>
<comment type="subcellular location">
    <subcellularLocation>
        <location evidence="1">Membrane</location>
        <topology evidence="1">Multi-pass membrane protein</topology>
    </subcellularLocation>
</comment>